<dbReference type="Proteomes" id="UP001211544">
    <property type="component" value="Plasmid pGABEKP28_1"/>
</dbReference>
<dbReference type="KEGG" id="kpie:N5580_20335"/>
<proteinExistence type="predicted"/>
<accession>A0AAJ5QM06</accession>
<dbReference type="GeneID" id="78234679"/>
<keyword evidence="1" id="KW-0614">Plasmid</keyword>
<dbReference type="EMBL" id="CP104759">
    <property type="protein sequence ID" value="WBG92982.1"/>
    <property type="molecule type" value="Genomic_DNA"/>
</dbReference>
<evidence type="ECO:0000313" key="2">
    <source>
        <dbReference type="Proteomes" id="UP001211544"/>
    </source>
</evidence>
<gene>
    <name evidence="1" type="ORF">N5580_20335</name>
</gene>
<dbReference type="RefSeq" id="WP_120456031.1">
    <property type="nucleotide sequence ID" value="NZ_CP104759.1"/>
</dbReference>
<sequence length="83" mass="9219">MKKYFMILAALVIPVLASGKEEDVMKSVEVQYCQSLPDSVLNLYPSEDGLIGYCTLRDGKTVEIHELYKKDHPAGTSTPNATR</sequence>
<name>A0AAJ5QM06_9GAMM</name>
<organism evidence="1 2">
    <name type="scientific">Pantoea piersonii</name>
    <dbReference type="NCBI Taxonomy" id="2364647"/>
    <lineage>
        <taxon>Bacteria</taxon>
        <taxon>Pseudomonadati</taxon>
        <taxon>Pseudomonadota</taxon>
        <taxon>Gammaproteobacteria</taxon>
        <taxon>Enterobacterales</taxon>
        <taxon>Erwiniaceae</taxon>
        <taxon>Pantoea</taxon>
    </lineage>
</organism>
<evidence type="ECO:0008006" key="3">
    <source>
        <dbReference type="Google" id="ProtNLM"/>
    </source>
</evidence>
<evidence type="ECO:0000313" key="1">
    <source>
        <dbReference type="EMBL" id="WBG92982.1"/>
    </source>
</evidence>
<protein>
    <recommendedName>
        <fullName evidence="3">DUF333 domain-containing protein</fullName>
    </recommendedName>
</protein>
<dbReference type="AlphaFoldDB" id="A0AAJ5QM06"/>
<reference evidence="1 2" key="1">
    <citation type="journal article" date="2022" name="J Glob Antimicrob Resist">
        <title>First complete genome of a multidrug resistant strain of the novel human pathogen Kalamiella piersonii (GABEKP28) identified in human saliva.</title>
        <authorList>
            <person name="McDonagh F."/>
            <person name="Singh N.K."/>
            <person name="Venkateswaran K."/>
            <person name="Lonappan A.M."/>
            <person name="Hallahan B."/>
            <person name="Tuohy A."/>
            <person name="Burke L."/>
            <person name="Kovarova A."/>
            <person name="Miliotis G."/>
        </authorList>
    </citation>
    <scope>NUCLEOTIDE SEQUENCE [LARGE SCALE GENOMIC DNA]</scope>
    <source>
        <strain evidence="1 2">GABEKP28</strain>
    </source>
</reference>
<geneLocation type="plasmid" evidence="1 2">
    <name>pGABEKP28_1</name>
</geneLocation>
<keyword evidence="2" id="KW-1185">Reference proteome</keyword>